<dbReference type="Proteomes" id="UP001152795">
    <property type="component" value="Unassembled WGS sequence"/>
</dbReference>
<evidence type="ECO:0000313" key="2">
    <source>
        <dbReference type="Proteomes" id="UP001152795"/>
    </source>
</evidence>
<organism evidence="1 2">
    <name type="scientific">Paramuricea clavata</name>
    <name type="common">Red gorgonian</name>
    <name type="synonym">Violescent sea-whip</name>
    <dbReference type="NCBI Taxonomy" id="317549"/>
    <lineage>
        <taxon>Eukaryota</taxon>
        <taxon>Metazoa</taxon>
        <taxon>Cnidaria</taxon>
        <taxon>Anthozoa</taxon>
        <taxon>Octocorallia</taxon>
        <taxon>Malacalcyonacea</taxon>
        <taxon>Plexauridae</taxon>
        <taxon>Paramuricea</taxon>
    </lineage>
</organism>
<dbReference type="PROSITE" id="PS50157">
    <property type="entry name" value="ZINC_FINGER_C2H2_2"/>
    <property type="match status" value="1"/>
</dbReference>
<name>A0A6S7H1P0_PARCT</name>
<keyword evidence="2" id="KW-1185">Reference proteome</keyword>
<dbReference type="AlphaFoldDB" id="A0A6S7H1P0"/>
<dbReference type="EMBL" id="CACRXK020003609">
    <property type="protein sequence ID" value="CAB3999525.1"/>
    <property type="molecule type" value="Genomic_DNA"/>
</dbReference>
<comment type="caution">
    <text evidence="1">The sequence shown here is derived from an EMBL/GenBank/DDBJ whole genome shotgun (WGS) entry which is preliminary data.</text>
</comment>
<sequence>MEINDDFERWDDSEVIDIDEIESTLCSAKLENGDQENDSLEHSENEDSDSDGNDDAKQQHILRCKKCKKTYRSRSWLIKHQASCDGKRRTKALSLNLSEHQVKTRQVLANLGVNDFFKSEGLPTVRKLLRDTCDTSVETTLLRGKRFGEMKDQTEKVLVEIEKGGSNNLPVNFLELSVTQKLWDIVFAMDSRKKTSTRQKYIAQHLNEYRSSDELLSGWKAVLASCNVHTEGRLLLQKIISAVYEKICEFRSISVRNALSIVEKYEEFNSQNNNSLTPVERLIIAYIAGYVYRKTRDKLQRYCEVNKDSQTLNVKDKCQQLAKIVKILSKYVPSIETQPPALSYPNLMTLSLTRGGLTTIGPLDLELFCSLELSIRPFLNISNFRDSTYKSDAELVEQLVDINTPQLLEKWPYSAQLDHEDNMLLIRLFASLFYRVRKWAYLKVYKEHKKFNETLTHVHQDSKHVDLHGKDSIRKALLYTGVNMQ</sequence>
<protein>
    <submittedName>
        <fullName evidence="1">Uncharacterized protein</fullName>
    </submittedName>
</protein>
<reference evidence="1" key="1">
    <citation type="submission" date="2020-04" db="EMBL/GenBank/DDBJ databases">
        <authorList>
            <person name="Alioto T."/>
            <person name="Alioto T."/>
            <person name="Gomez Garrido J."/>
        </authorList>
    </citation>
    <scope>NUCLEOTIDE SEQUENCE</scope>
    <source>
        <strain evidence="1">A484AB</strain>
    </source>
</reference>
<accession>A0A6S7H1P0</accession>
<dbReference type="InterPro" id="IPR013087">
    <property type="entry name" value="Znf_C2H2_type"/>
</dbReference>
<dbReference type="OrthoDB" id="5975756at2759"/>
<evidence type="ECO:0000313" key="1">
    <source>
        <dbReference type="EMBL" id="CAB3999525.1"/>
    </source>
</evidence>
<gene>
    <name evidence="1" type="ORF">PACLA_8A059219</name>
</gene>
<proteinExistence type="predicted"/>